<dbReference type="InterPro" id="IPR051768">
    <property type="entry name" value="Bact_secretion_toxin"/>
</dbReference>
<protein>
    <submittedName>
        <fullName evidence="1">Uncharacterized protein</fullName>
    </submittedName>
</protein>
<proteinExistence type="predicted"/>
<dbReference type="PANTHER" id="PTHR34976:SF2">
    <property type="entry name" value="TYPE VII SECRETION SYSTEM PROTEIN ESSD"/>
    <property type="match status" value="1"/>
</dbReference>
<gene>
    <name evidence="1" type="ORF">CN613_29705</name>
</gene>
<comment type="caution">
    <text evidence="1">The sequence shown here is derived from an EMBL/GenBank/DDBJ whole genome shotgun (WGS) entry which is preliminary data.</text>
</comment>
<sequence length="341" mass="38594">MDVSYKPKDWVDMNDGLNQITKDTFVKLNQANGLLKDVQERVHDLDSDGSIYFHHKDQTETIAKLHVAYTTLQKYCDDAGGVVYDHIDKPFVVTMDQFAQKMRDLSIKKFETTNRIGSTTTTTVPGSNSYGSTPQTITTTKPKITVDDIFKDSHAFDKVLHAEYEEWKRKDPNMKLDYEEYRKRVPSTRGFEYRSIEDEQKQLEAWRDFGLGVLTVGAMFICPPLGVTASLVFGGLQVKSAHDGEDWGTHRKLSQGEKVERYVFGVFDIASAGAAIKGFKAFGSFGKLQEEATSFNPNQGKNMVQSWRDGKNMKLDRMRLAGLKAEKYGNEKMYQLGGKMA</sequence>
<feature type="non-terminal residue" evidence="1">
    <location>
        <position position="341"/>
    </location>
</feature>
<reference evidence="1 2" key="1">
    <citation type="submission" date="2017-09" db="EMBL/GenBank/DDBJ databases">
        <title>Large-scale bioinformatics analysis of Bacillus genomes uncovers conserved roles of natural products in bacterial physiology.</title>
        <authorList>
            <consortium name="Agbiome Team Llc"/>
            <person name="Bleich R.M."/>
            <person name="Grubbs K.J."/>
            <person name="Santa Maria K.C."/>
            <person name="Allen S.E."/>
            <person name="Farag S."/>
            <person name="Shank E.A."/>
            <person name="Bowers A."/>
        </authorList>
    </citation>
    <scope>NUCLEOTIDE SEQUENCE [LARGE SCALE GENOMIC DNA]</scope>
    <source>
        <strain evidence="1 2">AFS009893</strain>
    </source>
</reference>
<dbReference type="EMBL" id="NUDP01000287">
    <property type="protein sequence ID" value="PEM57213.1"/>
    <property type="molecule type" value="Genomic_DNA"/>
</dbReference>
<accession>A0A2A8BS26</accession>
<dbReference type="AlphaFoldDB" id="A0A2A8BS26"/>
<organism evidence="1 2">
    <name type="scientific">Bacillus pseudomycoides</name>
    <dbReference type="NCBI Taxonomy" id="64104"/>
    <lineage>
        <taxon>Bacteria</taxon>
        <taxon>Bacillati</taxon>
        <taxon>Bacillota</taxon>
        <taxon>Bacilli</taxon>
        <taxon>Bacillales</taxon>
        <taxon>Bacillaceae</taxon>
        <taxon>Bacillus</taxon>
        <taxon>Bacillus cereus group</taxon>
    </lineage>
</organism>
<dbReference type="Proteomes" id="UP000219775">
    <property type="component" value="Unassembled WGS sequence"/>
</dbReference>
<name>A0A2A8BS26_9BACI</name>
<evidence type="ECO:0000313" key="2">
    <source>
        <dbReference type="Proteomes" id="UP000219775"/>
    </source>
</evidence>
<evidence type="ECO:0000313" key="1">
    <source>
        <dbReference type="EMBL" id="PEM57213.1"/>
    </source>
</evidence>
<dbReference type="PANTHER" id="PTHR34976">
    <property type="entry name" value="RIBONUCLEASE YQCG-RELATED"/>
    <property type="match status" value="1"/>
</dbReference>